<dbReference type="EMBL" id="JAZAVK010000088">
    <property type="protein sequence ID" value="KAK7424847.1"/>
    <property type="molecule type" value="Genomic_DNA"/>
</dbReference>
<keyword evidence="2" id="KW-1185">Reference proteome</keyword>
<accession>A0ABR1HVJ4</accession>
<dbReference type="InterPro" id="IPR011990">
    <property type="entry name" value="TPR-like_helical_dom_sf"/>
</dbReference>
<protein>
    <submittedName>
        <fullName evidence="1">Uncharacterized protein</fullName>
    </submittedName>
</protein>
<evidence type="ECO:0000313" key="2">
    <source>
        <dbReference type="Proteomes" id="UP001498421"/>
    </source>
</evidence>
<comment type="caution">
    <text evidence="1">The sequence shown here is derived from an EMBL/GenBank/DDBJ whole genome shotgun (WGS) entry which is preliminary data.</text>
</comment>
<reference evidence="1 2" key="1">
    <citation type="journal article" date="2025" name="Microbiol. Resour. Announc.">
        <title>Draft genome sequences for Neonectria magnoliae and Neonectria punicea, canker pathogens of Liriodendron tulipifera and Acer saccharum in West Virginia.</title>
        <authorList>
            <person name="Petronek H.M."/>
            <person name="Kasson M.T."/>
            <person name="Metheny A.M."/>
            <person name="Stauder C.M."/>
            <person name="Lovett B."/>
            <person name="Lynch S.C."/>
            <person name="Garnas J.R."/>
            <person name="Kasson L.R."/>
            <person name="Stajich J.E."/>
        </authorList>
    </citation>
    <scope>NUCLEOTIDE SEQUENCE [LARGE SCALE GENOMIC DNA]</scope>
    <source>
        <strain evidence="1 2">NRRL 64651</strain>
    </source>
</reference>
<proteinExistence type="predicted"/>
<dbReference type="Proteomes" id="UP001498421">
    <property type="component" value="Unassembled WGS sequence"/>
</dbReference>
<evidence type="ECO:0000313" key="1">
    <source>
        <dbReference type="EMBL" id="KAK7424847.1"/>
    </source>
</evidence>
<dbReference type="Gene3D" id="1.25.40.10">
    <property type="entry name" value="Tetratricopeptide repeat domain"/>
    <property type="match status" value="1"/>
</dbReference>
<sequence>MTIKEQKSMARKCAILILEHNCWDCNIEAHAAQLFYIHQELYPCNKQPSDLIYVPMVEMESDISDQIPNQNPLLWVEGWILWFRGWVYDKLHYVYLNWYLDDRISGLDDWELLYLSHHDLWEAKPLFLEWTLCHALKQFPAKHPRILEIIGNYAISLTGSKNQNNSMAWNVWLTAARTQVLGSEHPATAGALIGLGVISRKWDACQESLSFMVQACERRIRALGYDDILTHNAIGFFAEEANGCNANGEGVNWFSAFVNKNGAEKSLRYIQNRPHLVAKVIPQLLRNGRLEDVITLLPNIPLQYYYIQDIFDAFLNRLYRAESVREREDIMLGLTALEKKRVASHCWWRGFIDETEIEQCRRRNLGLTLGMACAHNLLGDQEEAESWLLRGFADQRIRPSWATWGQLADAACCPTTEEPKETRRVKMGDATFTWRDLAGPVTFDVMLDFDRVLQEWRTTYVTTAWAWAGGSWDGHWAVLATDFYNSKLCLGPQHKDMLESLLVLMGRFPTGPIPWQQYL</sequence>
<name>A0ABR1HVJ4_9HYPO</name>
<organism evidence="1 2">
    <name type="scientific">Neonectria magnoliae</name>
    <dbReference type="NCBI Taxonomy" id="2732573"/>
    <lineage>
        <taxon>Eukaryota</taxon>
        <taxon>Fungi</taxon>
        <taxon>Dikarya</taxon>
        <taxon>Ascomycota</taxon>
        <taxon>Pezizomycotina</taxon>
        <taxon>Sordariomycetes</taxon>
        <taxon>Hypocreomycetidae</taxon>
        <taxon>Hypocreales</taxon>
        <taxon>Nectriaceae</taxon>
        <taxon>Neonectria</taxon>
    </lineage>
</organism>
<gene>
    <name evidence="1" type="ORF">QQZ08_008477</name>
</gene>